<dbReference type="EMBL" id="WJJP01000355">
    <property type="protein sequence ID" value="MBD3325103.1"/>
    <property type="molecule type" value="Genomic_DNA"/>
</dbReference>
<dbReference type="GO" id="GO:0006351">
    <property type="term" value="P:DNA-templated transcription"/>
    <property type="evidence" value="ECO:0007669"/>
    <property type="project" value="InterPro"/>
</dbReference>
<dbReference type="AlphaFoldDB" id="A0A9D5JVM9"/>
<dbReference type="Proteomes" id="UP000649604">
    <property type="component" value="Unassembled WGS sequence"/>
</dbReference>
<dbReference type="Gene3D" id="2.170.120.12">
    <property type="entry name" value="DNA-directed RNA polymerase, insert domain"/>
    <property type="match status" value="1"/>
</dbReference>
<accession>A0A9D5JVM9</accession>
<dbReference type="Gene3D" id="3.30.1360.10">
    <property type="entry name" value="RNA polymerase, RBP11-like subunit"/>
    <property type="match status" value="1"/>
</dbReference>
<evidence type="ECO:0000256" key="2">
    <source>
        <dbReference type="ARBA" id="ARBA00023163"/>
    </source>
</evidence>
<dbReference type="GO" id="GO:0000428">
    <property type="term" value="C:DNA-directed RNA polymerase complex"/>
    <property type="evidence" value="ECO:0007669"/>
    <property type="project" value="UniProtKB-KW"/>
</dbReference>
<dbReference type="GO" id="GO:0003899">
    <property type="term" value="F:DNA-directed RNA polymerase activity"/>
    <property type="evidence" value="ECO:0007669"/>
    <property type="project" value="UniProtKB-EC"/>
</dbReference>
<dbReference type="EC" id="2.7.7.6" evidence="4"/>
<dbReference type="SUPFAM" id="SSF56553">
    <property type="entry name" value="Insert subdomain of RNA polymerase alpha subunit"/>
    <property type="match status" value="1"/>
</dbReference>
<protein>
    <submittedName>
        <fullName evidence="4">DNA-directed RNA polymerase subunit alpha</fullName>
        <ecNumber evidence="4">2.7.7.6</ecNumber>
    </submittedName>
</protein>
<name>A0A9D5JVM9_9BACT</name>
<feature type="domain" description="DNA-directed RNA polymerase RpoA/D/Rpb3-type" evidence="3">
    <location>
        <begin position="30"/>
        <end position="78"/>
    </location>
</feature>
<dbReference type="SUPFAM" id="SSF55257">
    <property type="entry name" value="RBP11-like subunits of RNA polymerase"/>
    <property type="match status" value="1"/>
</dbReference>
<evidence type="ECO:0000256" key="1">
    <source>
        <dbReference type="ARBA" id="ARBA00022478"/>
    </source>
</evidence>
<organism evidence="4 5">
    <name type="scientific">candidate division KSB3 bacterium</name>
    <dbReference type="NCBI Taxonomy" id="2044937"/>
    <lineage>
        <taxon>Bacteria</taxon>
        <taxon>candidate division KSB3</taxon>
    </lineage>
</organism>
<keyword evidence="4" id="KW-0548">Nucleotidyltransferase</keyword>
<evidence type="ECO:0000313" key="4">
    <source>
        <dbReference type="EMBL" id="MBD3325103.1"/>
    </source>
</evidence>
<dbReference type="Pfam" id="PF01193">
    <property type="entry name" value="RNA_pol_L"/>
    <property type="match status" value="1"/>
</dbReference>
<evidence type="ECO:0000313" key="5">
    <source>
        <dbReference type="Proteomes" id="UP000649604"/>
    </source>
</evidence>
<gene>
    <name evidence="4" type="ORF">GF339_11000</name>
</gene>
<feature type="non-terminal residue" evidence="4">
    <location>
        <position position="113"/>
    </location>
</feature>
<dbReference type="GO" id="GO:0046983">
    <property type="term" value="F:protein dimerization activity"/>
    <property type="evidence" value="ECO:0007669"/>
    <property type="project" value="InterPro"/>
</dbReference>
<keyword evidence="4" id="KW-0808">Transferase</keyword>
<sequence length="113" mass="12611">MQHWKGMQKPKALDCDRDSLTGDYGKFFAEPFERGFGTTVGHSLRRVLLSSLQGLAVTGIKIQGIPDEYTPIPSITEPPLTLLLNIRSIRFKILNPDAFTQPALVRLDVKNTT</sequence>
<reference evidence="4" key="1">
    <citation type="submission" date="2019-11" db="EMBL/GenBank/DDBJ databases">
        <title>Microbial mats filling the niche in hypersaline microbial mats.</title>
        <authorList>
            <person name="Wong H.L."/>
            <person name="Macleod F.I."/>
            <person name="White R.A. III"/>
            <person name="Burns B.P."/>
        </authorList>
    </citation>
    <scope>NUCLEOTIDE SEQUENCE</scope>
    <source>
        <strain evidence="4">Rbin_158</strain>
    </source>
</reference>
<comment type="caution">
    <text evidence="4">The sequence shown here is derived from an EMBL/GenBank/DDBJ whole genome shotgun (WGS) entry which is preliminary data.</text>
</comment>
<dbReference type="InterPro" id="IPR036643">
    <property type="entry name" value="RNApol_insert_sf"/>
</dbReference>
<proteinExistence type="predicted"/>
<dbReference type="InterPro" id="IPR011263">
    <property type="entry name" value="DNA-dir_RNA_pol_RpoA/D/Rpb3"/>
</dbReference>
<evidence type="ECO:0000259" key="3">
    <source>
        <dbReference type="Pfam" id="PF01193"/>
    </source>
</evidence>
<keyword evidence="1 4" id="KW-0240">DNA-directed RNA polymerase</keyword>
<dbReference type="InterPro" id="IPR036603">
    <property type="entry name" value="RBP11-like"/>
</dbReference>
<keyword evidence="2" id="KW-0804">Transcription</keyword>